<feature type="signal peptide" evidence="1">
    <location>
        <begin position="1"/>
        <end position="16"/>
    </location>
</feature>
<dbReference type="EMBL" id="BMAW01041881">
    <property type="protein sequence ID" value="GFS31202.1"/>
    <property type="molecule type" value="Genomic_DNA"/>
</dbReference>
<feature type="non-terminal residue" evidence="2">
    <location>
        <position position="1"/>
    </location>
</feature>
<keyword evidence="3" id="KW-1185">Reference proteome</keyword>
<evidence type="ECO:0000313" key="2">
    <source>
        <dbReference type="EMBL" id="GFS31202.1"/>
    </source>
</evidence>
<reference evidence="2" key="1">
    <citation type="submission" date="2020-08" db="EMBL/GenBank/DDBJ databases">
        <title>Multicomponent nature underlies the extraordinary mechanical properties of spider dragline silk.</title>
        <authorList>
            <person name="Kono N."/>
            <person name="Nakamura H."/>
            <person name="Mori M."/>
            <person name="Yoshida Y."/>
            <person name="Ohtoshi R."/>
            <person name="Malay A.D."/>
            <person name="Moran D.A.P."/>
            <person name="Tomita M."/>
            <person name="Numata K."/>
            <person name="Arakawa K."/>
        </authorList>
    </citation>
    <scope>NUCLEOTIDE SEQUENCE</scope>
</reference>
<protein>
    <recommendedName>
        <fullName evidence="4">Spider venom protein</fullName>
    </recommendedName>
</protein>
<dbReference type="AlphaFoldDB" id="A0A8X6JR62"/>
<evidence type="ECO:0000256" key="1">
    <source>
        <dbReference type="SAM" id="SignalP"/>
    </source>
</evidence>
<dbReference type="Proteomes" id="UP000887013">
    <property type="component" value="Unassembled WGS sequence"/>
</dbReference>
<organism evidence="2 3">
    <name type="scientific">Nephila pilipes</name>
    <name type="common">Giant wood spider</name>
    <name type="synonym">Nephila maculata</name>
    <dbReference type="NCBI Taxonomy" id="299642"/>
    <lineage>
        <taxon>Eukaryota</taxon>
        <taxon>Metazoa</taxon>
        <taxon>Ecdysozoa</taxon>
        <taxon>Arthropoda</taxon>
        <taxon>Chelicerata</taxon>
        <taxon>Arachnida</taxon>
        <taxon>Araneae</taxon>
        <taxon>Araneomorphae</taxon>
        <taxon>Entelegynae</taxon>
        <taxon>Araneoidea</taxon>
        <taxon>Nephilidae</taxon>
        <taxon>Nephila</taxon>
    </lineage>
</organism>
<accession>A0A8X6JR62</accession>
<sequence length="21" mass="2235">MMFLVAALSCIVLVQASIPVE</sequence>
<comment type="caution">
    <text evidence="2">The sequence shown here is derived from an EMBL/GenBank/DDBJ whole genome shotgun (WGS) entry which is preliminary data.</text>
</comment>
<keyword evidence="1" id="KW-0732">Signal</keyword>
<evidence type="ECO:0008006" key="4">
    <source>
        <dbReference type="Google" id="ProtNLM"/>
    </source>
</evidence>
<proteinExistence type="predicted"/>
<evidence type="ECO:0000313" key="3">
    <source>
        <dbReference type="Proteomes" id="UP000887013"/>
    </source>
</evidence>
<name>A0A8X6JR62_NEPPI</name>
<feature type="chain" id="PRO_5036488279" description="Spider venom protein" evidence="1">
    <location>
        <begin position="17"/>
        <end position="21"/>
    </location>
</feature>
<gene>
    <name evidence="2" type="ORF">NPIL_500551</name>
</gene>